<organism evidence="2 3">
    <name type="scientific">Herbiconiux moechotypicola</name>
    <dbReference type="NCBI Taxonomy" id="637393"/>
    <lineage>
        <taxon>Bacteria</taxon>
        <taxon>Bacillati</taxon>
        <taxon>Actinomycetota</taxon>
        <taxon>Actinomycetes</taxon>
        <taxon>Micrococcales</taxon>
        <taxon>Microbacteriaceae</taxon>
        <taxon>Herbiconiux</taxon>
    </lineage>
</organism>
<sequence>MCDLSEAAGPVVEAMGGQRHRERQRLGFEVAPRRLGQRDGMSDESARVGPGDAARSESRKRGREFADEMLAVIDESSGRSLRSAGGARDLGDETAARPLERRPGSTWCVDSRLEFGPSDGFGDVLGTGGLERRDLGIARRDHRDLTIEPRPDRLRSGLIGPIDIPHAAVGEPVAREIGATTARRGCECRLCAEGDGRVLHEYNSTPCHRHRDRLWCDG</sequence>
<evidence type="ECO:0000256" key="1">
    <source>
        <dbReference type="SAM" id="MobiDB-lite"/>
    </source>
</evidence>
<evidence type="ECO:0000313" key="3">
    <source>
        <dbReference type="Proteomes" id="UP001500929"/>
    </source>
</evidence>
<gene>
    <name evidence="2" type="ORF">GCM10009851_24200</name>
</gene>
<feature type="compositionally biased region" description="Low complexity" evidence="1">
    <location>
        <begin position="78"/>
        <end position="87"/>
    </location>
</feature>
<dbReference type="EMBL" id="BAAAQY010000006">
    <property type="protein sequence ID" value="GAA2238327.1"/>
    <property type="molecule type" value="Genomic_DNA"/>
</dbReference>
<feature type="compositionally biased region" description="Basic and acidic residues" evidence="1">
    <location>
        <begin position="89"/>
        <end position="103"/>
    </location>
</feature>
<comment type="caution">
    <text evidence="2">The sequence shown here is derived from an EMBL/GenBank/DDBJ whole genome shotgun (WGS) entry which is preliminary data.</text>
</comment>
<protein>
    <submittedName>
        <fullName evidence="2">Uncharacterized protein</fullName>
    </submittedName>
</protein>
<feature type="compositionally biased region" description="Basic and acidic residues" evidence="1">
    <location>
        <begin position="36"/>
        <end position="46"/>
    </location>
</feature>
<name>A0ABP5QK99_9MICO</name>
<evidence type="ECO:0000313" key="2">
    <source>
        <dbReference type="EMBL" id="GAA2238327.1"/>
    </source>
</evidence>
<proteinExistence type="predicted"/>
<feature type="region of interest" description="Disordered" evidence="1">
    <location>
        <begin position="76"/>
        <end position="103"/>
    </location>
</feature>
<accession>A0ABP5QK99</accession>
<keyword evidence="3" id="KW-1185">Reference proteome</keyword>
<reference evidence="3" key="1">
    <citation type="journal article" date="2019" name="Int. J. Syst. Evol. Microbiol.">
        <title>The Global Catalogue of Microorganisms (GCM) 10K type strain sequencing project: providing services to taxonomists for standard genome sequencing and annotation.</title>
        <authorList>
            <consortium name="The Broad Institute Genomics Platform"/>
            <consortium name="The Broad Institute Genome Sequencing Center for Infectious Disease"/>
            <person name="Wu L."/>
            <person name="Ma J."/>
        </authorList>
    </citation>
    <scope>NUCLEOTIDE SEQUENCE [LARGE SCALE GENOMIC DNA]</scope>
    <source>
        <strain evidence="3">JCM 16117</strain>
    </source>
</reference>
<feature type="region of interest" description="Disordered" evidence="1">
    <location>
        <begin position="1"/>
        <end position="62"/>
    </location>
</feature>
<dbReference type="Proteomes" id="UP001500929">
    <property type="component" value="Unassembled WGS sequence"/>
</dbReference>